<dbReference type="InterPro" id="IPR023346">
    <property type="entry name" value="Lysozyme-like_dom_sf"/>
</dbReference>
<dbReference type="CDD" id="cd00254">
    <property type="entry name" value="LT-like"/>
    <property type="match status" value="1"/>
</dbReference>
<dbReference type="GO" id="GO:0008933">
    <property type="term" value="F:peptidoglycan lytic transglycosylase activity"/>
    <property type="evidence" value="ECO:0007669"/>
    <property type="project" value="UniProtKB-ARBA"/>
</dbReference>
<reference evidence="3 4" key="1">
    <citation type="submission" date="2023-03" db="EMBL/GenBank/DDBJ databases">
        <title>Bacillus Genome Sequencing.</title>
        <authorList>
            <person name="Dunlap C."/>
        </authorList>
    </citation>
    <scope>NUCLEOTIDE SEQUENCE [LARGE SCALE GENOMIC DNA]</scope>
    <source>
        <strain evidence="3 4">NRS-38</strain>
    </source>
</reference>
<evidence type="ECO:0000313" key="3">
    <source>
        <dbReference type="EMBL" id="MED5051884.1"/>
    </source>
</evidence>
<dbReference type="EC" id="4.2.2.n1" evidence="3"/>
<evidence type="ECO:0000313" key="4">
    <source>
        <dbReference type="Proteomes" id="UP001339962"/>
    </source>
</evidence>
<feature type="domain" description="Transglycosylase SLT" evidence="2">
    <location>
        <begin position="88"/>
        <end position="190"/>
    </location>
</feature>
<evidence type="ECO:0000259" key="2">
    <source>
        <dbReference type="Pfam" id="PF01464"/>
    </source>
</evidence>
<accession>A0ABD5IU90</accession>
<evidence type="ECO:0000256" key="1">
    <source>
        <dbReference type="ARBA" id="ARBA00007734"/>
    </source>
</evidence>
<organism evidence="3 4">
    <name type="scientific">Anoxybacteroides rupiense</name>
    <dbReference type="NCBI Taxonomy" id="311460"/>
    <lineage>
        <taxon>Bacteria</taxon>
        <taxon>Bacillati</taxon>
        <taxon>Bacillota</taxon>
        <taxon>Bacilli</taxon>
        <taxon>Bacillales</taxon>
        <taxon>Anoxybacillaceae</taxon>
        <taxon>Anoxybacteroides</taxon>
    </lineage>
</organism>
<sequence length="206" mass="22652">MNIQQIKMWMELQALRSFSTNTSTTADPFTEMGTPFQALLSQVLEQTESKQPQTEETSLKSLTALPLRTLAAAPANQAAPSNSRIEEIIQQTAEKYGVEPKLIHAVIRQESGFRPDAKSHAGAAGLMQLMPSTAKMLGVADVFDPVQNIEGGTKYLRQLLDRYNGNLELALAAYNAGPGNVDKYGGVPPFRETRSYVQKVLNIYYS</sequence>
<dbReference type="PANTHER" id="PTHR37423">
    <property type="entry name" value="SOLUBLE LYTIC MUREIN TRANSGLYCOSYLASE-RELATED"/>
    <property type="match status" value="1"/>
</dbReference>
<dbReference type="InterPro" id="IPR008258">
    <property type="entry name" value="Transglycosylase_SLT_dom_1"/>
</dbReference>
<comment type="similarity">
    <text evidence="1">Belongs to the transglycosylase Slt family.</text>
</comment>
<proteinExistence type="inferred from homology"/>
<dbReference type="InterPro" id="IPR000189">
    <property type="entry name" value="Transglyc_AS"/>
</dbReference>
<dbReference type="PANTHER" id="PTHR37423:SF2">
    <property type="entry name" value="MEMBRANE-BOUND LYTIC MUREIN TRANSGLYCOSYLASE C"/>
    <property type="match status" value="1"/>
</dbReference>
<name>A0ABD5IU90_9BACL</name>
<keyword evidence="3" id="KW-0456">Lyase</keyword>
<comment type="caution">
    <text evidence="3">The sequence shown here is derived from an EMBL/GenBank/DDBJ whole genome shotgun (WGS) entry which is preliminary data.</text>
</comment>
<dbReference type="Pfam" id="PF01464">
    <property type="entry name" value="SLT"/>
    <property type="match status" value="1"/>
</dbReference>
<dbReference type="Proteomes" id="UP001339962">
    <property type="component" value="Unassembled WGS sequence"/>
</dbReference>
<dbReference type="PROSITE" id="PS00922">
    <property type="entry name" value="TRANSGLYCOSYLASE"/>
    <property type="match status" value="1"/>
</dbReference>
<dbReference type="RefSeq" id="WP_066148302.1">
    <property type="nucleotide sequence ID" value="NZ_JACIDF010000004.1"/>
</dbReference>
<gene>
    <name evidence="3" type="ORF">P9850_08445</name>
</gene>
<dbReference type="Gene3D" id="1.10.530.10">
    <property type="match status" value="1"/>
</dbReference>
<dbReference type="SUPFAM" id="SSF53955">
    <property type="entry name" value="Lysozyme-like"/>
    <property type="match status" value="1"/>
</dbReference>
<dbReference type="AlphaFoldDB" id="A0ABD5IU90"/>
<dbReference type="EMBL" id="JARTLI010000012">
    <property type="protein sequence ID" value="MED5051884.1"/>
    <property type="molecule type" value="Genomic_DNA"/>
</dbReference>
<protein>
    <submittedName>
        <fullName evidence="3">Lytic transglycosylase domain-containing protein</fullName>
        <ecNumber evidence="3">4.2.2.n1</ecNumber>
    </submittedName>
</protein>